<gene>
    <name evidence="9" type="ORF">F53441_11353</name>
</gene>
<keyword evidence="10" id="KW-1185">Reference proteome</keyword>
<feature type="compositionally biased region" description="Basic and acidic residues" evidence="6">
    <location>
        <begin position="11"/>
        <end position="39"/>
    </location>
</feature>
<dbReference type="InterPro" id="IPR036259">
    <property type="entry name" value="MFS_trans_sf"/>
</dbReference>
<dbReference type="OrthoDB" id="440553at2759"/>
<feature type="transmembrane region" description="Helical" evidence="7">
    <location>
        <begin position="501"/>
        <end position="521"/>
    </location>
</feature>
<feature type="transmembrane region" description="Helical" evidence="7">
    <location>
        <begin position="206"/>
        <end position="227"/>
    </location>
</feature>
<feature type="transmembrane region" description="Helical" evidence="7">
    <location>
        <begin position="358"/>
        <end position="380"/>
    </location>
</feature>
<feature type="transmembrane region" description="Helical" evidence="7">
    <location>
        <begin position="284"/>
        <end position="303"/>
    </location>
</feature>
<dbReference type="GO" id="GO:0005886">
    <property type="term" value="C:plasma membrane"/>
    <property type="evidence" value="ECO:0007669"/>
    <property type="project" value="TreeGrafter"/>
</dbReference>
<keyword evidence="5" id="KW-0325">Glycoprotein</keyword>
<feature type="transmembrane region" description="Helical" evidence="7">
    <location>
        <begin position="120"/>
        <end position="138"/>
    </location>
</feature>
<evidence type="ECO:0000259" key="8">
    <source>
        <dbReference type="PROSITE" id="PS50850"/>
    </source>
</evidence>
<feature type="transmembrane region" description="Helical" evidence="7">
    <location>
        <begin position="425"/>
        <end position="445"/>
    </location>
</feature>
<proteinExistence type="predicted"/>
<evidence type="ECO:0000256" key="4">
    <source>
        <dbReference type="ARBA" id="ARBA00023136"/>
    </source>
</evidence>
<keyword evidence="3 7" id="KW-1133">Transmembrane helix</keyword>
<evidence type="ECO:0000256" key="6">
    <source>
        <dbReference type="SAM" id="MobiDB-lite"/>
    </source>
</evidence>
<dbReference type="AlphaFoldDB" id="A0A8H4K4U6"/>
<dbReference type="PANTHER" id="PTHR23501">
    <property type="entry name" value="MAJOR FACILITATOR SUPERFAMILY"/>
    <property type="match status" value="1"/>
</dbReference>
<feature type="region of interest" description="Disordered" evidence="6">
    <location>
        <begin position="1"/>
        <end position="70"/>
    </location>
</feature>
<dbReference type="SUPFAM" id="SSF103473">
    <property type="entry name" value="MFS general substrate transporter"/>
    <property type="match status" value="1"/>
</dbReference>
<feature type="transmembrane region" description="Helical" evidence="7">
    <location>
        <begin position="460"/>
        <end position="481"/>
    </location>
</feature>
<feature type="transmembrane region" description="Helical" evidence="7">
    <location>
        <begin position="239"/>
        <end position="263"/>
    </location>
</feature>
<evidence type="ECO:0000256" key="1">
    <source>
        <dbReference type="ARBA" id="ARBA00004141"/>
    </source>
</evidence>
<dbReference type="Gene3D" id="1.20.1720.10">
    <property type="entry name" value="Multidrug resistance protein D"/>
    <property type="match status" value="1"/>
</dbReference>
<keyword evidence="4 7" id="KW-0472">Membrane</keyword>
<feature type="transmembrane region" description="Helical" evidence="7">
    <location>
        <begin position="400"/>
        <end position="418"/>
    </location>
</feature>
<protein>
    <recommendedName>
        <fullName evidence="8">Major facilitator superfamily (MFS) profile domain-containing protein</fullName>
    </recommendedName>
</protein>
<dbReference type="Pfam" id="PF07690">
    <property type="entry name" value="MFS_1"/>
    <property type="match status" value="1"/>
</dbReference>
<feature type="transmembrane region" description="Helical" evidence="7">
    <location>
        <begin position="569"/>
        <end position="585"/>
    </location>
</feature>
<evidence type="ECO:0000256" key="3">
    <source>
        <dbReference type="ARBA" id="ARBA00022989"/>
    </source>
</evidence>
<dbReference type="PROSITE" id="PS50850">
    <property type="entry name" value="MFS"/>
    <property type="match status" value="1"/>
</dbReference>
<evidence type="ECO:0000313" key="10">
    <source>
        <dbReference type="Proteomes" id="UP000605986"/>
    </source>
</evidence>
<organism evidence="9 10">
    <name type="scientific">Fusarium austroafricanum</name>
    <dbReference type="NCBI Taxonomy" id="2364996"/>
    <lineage>
        <taxon>Eukaryota</taxon>
        <taxon>Fungi</taxon>
        <taxon>Dikarya</taxon>
        <taxon>Ascomycota</taxon>
        <taxon>Pezizomycotina</taxon>
        <taxon>Sordariomycetes</taxon>
        <taxon>Hypocreomycetidae</taxon>
        <taxon>Hypocreales</taxon>
        <taxon>Nectriaceae</taxon>
        <taxon>Fusarium</taxon>
        <taxon>Fusarium concolor species complex</taxon>
    </lineage>
</organism>
<sequence length="603" mass="64753">MSSATGLLLKDLPDSIDKAPTETNKESNEAPTGEIREPSDPAPEAAPDTRPPPPSDNDRNVETAVGSSCGTAKPKVYHTGWRLHALTAALCLSLLLSTLETTIVSTSLVSIVDALQGFNMAGWVVTAYLVTYTGFLIIYSKLSDIFGCKLMLLFAITIFTVFSMACGASSSMAPLIVFRAFQGVGGSGIYSLSTIMVPLMVPPEKYATYIAIMSSTFVISSVLGPILGGAITDNTTWRWVFYFNGPGGALAAALLAFSIPFNFPYGESNEFFHSIASRKTWKRVDFVGMVASLAASILIVFALEQGGVAYPWKSGAIISTFVLSGILWIGFIMWERMLSKRDAICEPMFPWSLVRNRFVMGLLLNGFFTGFPFMAALINIPQRFQTVNMTSAINAGIRTLPLLLLSPIATAINGLLVSKLGVPPLYTLFLGGSLQTIGVGLYSSLESSTSIPAAQYGYEAIMGLGFGFNLSTILMMVPLVVTEKDLANVVPAVTMGSVTQIRVLGGTVGLAACSALLINHIKREAAKFLTKEQVAQILLSSESIRLLPSEIQTQTRVLYADAYSEQMRVMLYFSIASALSLGLLIERSPRKAPTKVVGTESSS</sequence>
<dbReference type="GO" id="GO:0022857">
    <property type="term" value="F:transmembrane transporter activity"/>
    <property type="evidence" value="ECO:0007669"/>
    <property type="project" value="InterPro"/>
</dbReference>
<dbReference type="Proteomes" id="UP000605986">
    <property type="component" value="Unassembled WGS sequence"/>
</dbReference>
<comment type="subcellular location">
    <subcellularLocation>
        <location evidence="1">Membrane</location>
        <topology evidence="1">Multi-pass membrane protein</topology>
    </subcellularLocation>
</comment>
<dbReference type="EMBL" id="JAADJG010000562">
    <property type="protein sequence ID" value="KAF4443750.1"/>
    <property type="molecule type" value="Genomic_DNA"/>
</dbReference>
<dbReference type="InterPro" id="IPR011701">
    <property type="entry name" value="MFS"/>
</dbReference>
<reference evidence="9" key="1">
    <citation type="submission" date="2020-01" db="EMBL/GenBank/DDBJ databases">
        <title>Identification and distribution of gene clusters putatively required for synthesis of sphingolipid metabolism inhibitors in phylogenetically diverse species of the filamentous fungus Fusarium.</title>
        <authorList>
            <person name="Kim H.-S."/>
            <person name="Busman M."/>
            <person name="Brown D.W."/>
            <person name="Divon H."/>
            <person name="Uhlig S."/>
            <person name="Proctor R.H."/>
        </authorList>
    </citation>
    <scope>NUCLEOTIDE SEQUENCE</scope>
    <source>
        <strain evidence="9">NRRL 53441</strain>
    </source>
</reference>
<dbReference type="InterPro" id="IPR020846">
    <property type="entry name" value="MFS_dom"/>
</dbReference>
<feature type="domain" description="Major facilitator superfamily (MFS) profile" evidence="8">
    <location>
        <begin position="86"/>
        <end position="592"/>
    </location>
</feature>
<keyword evidence="2 7" id="KW-0812">Transmembrane</keyword>
<evidence type="ECO:0000256" key="2">
    <source>
        <dbReference type="ARBA" id="ARBA00022692"/>
    </source>
</evidence>
<evidence type="ECO:0000256" key="7">
    <source>
        <dbReference type="SAM" id="Phobius"/>
    </source>
</evidence>
<name>A0A8H4K4U6_9HYPO</name>
<feature type="transmembrane region" description="Helical" evidence="7">
    <location>
        <begin position="83"/>
        <end position="108"/>
    </location>
</feature>
<feature type="transmembrane region" description="Helical" evidence="7">
    <location>
        <begin position="315"/>
        <end position="334"/>
    </location>
</feature>
<accession>A0A8H4K4U6</accession>
<dbReference type="PANTHER" id="PTHR23501:SF43">
    <property type="entry name" value="MULTIDRUG TRANSPORTER, PUTATIVE (AFU_ORTHOLOGUE AFUA_6G03040)-RELATED"/>
    <property type="match status" value="1"/>
</dbReference>
<comment type="caution">
    <text evidence="9">The sequence shown here is derived from an EMBL/GenBank/DDBJ whole genome shotgun (WGS) entry which is preliminary data.</text>
</comment>
<evidence type="ECO:0000313" key="9">
    <source>
        <dbReference type="EMBL" id="KAF4443750.1"/>
    </source>
</evidence>
<feature type="transmembrane region" description="Helical" evidence="7">
    <location>
        <begin position="150"/>
        <end position="170"/>
    </location>
</feature>
<feature type="transmembrane region" description="Helical" evidence="7">
    <location>
        <begin position="176"/>
        <end position="199"/>
    </location>
</feature>
<evidence type="ECO:0000256" key="5">
    <source>
        <dbReference type="ARBA" id="ARBA00023180"/>
    </source>
</evidence>